<dbReference type="EMBL" id="JBHRYJ010000007">
    <property type="protein sequence ID" value="MFC3678222.1"/>
    <property type="molecule type" value="Genomic_DNA"/>
</dbReference>
<sequence length="261" mass="27223">MAFGSFDLKGKVALVTGGNGGIGLGMAEGLAAAGCDVVIWGGNPDKNAAAEAKLKPHGTRVLVQKVDVADEAQVENAFATALKTMGRIDGCFANAGVSQKRAPFHELSTAEWRRVLSVNLDGAFFTLRAAARHMVERAKDGDTAGGRLVGMASTASVHGAARAESYAASKGAMVSVIRALAVEMARYGITANSILPGWIETEMTAAGVADPKFSGNVLPRIPQRRWGQPADFAGIAVYIMSDASSYHTGDSFLIDGAYTIF</sequence>
<feature type="domain" description="Ketoreductase" evidence="2">
    <location>
        <begin position="11"/>
        <end position="183"/>
    </location>
</feature>
<dbReference type="RefSeq" id="WP_379729834.1">
    <property type="nucleotide sequence ID" value="NZ_JBHRYJ010000007.1"/>
</dbReference>
<protein>
    <submittedName>
        <fullName evidence="3">SDR family NAD(P)-dependent oxidoreductase</fullName>
        <ecNumber evidence="3">1.1.1.-</ecNumber>
    </submittedName>
</protein>
<dbReference type="PROSITE" id="PS00061">
    <property type="entry name" value="ADH_SHORT"/>
    <property type="match status" value="1"/>
</dbReference>
<keyword evidence="4" id="KW-1185">Reference proteome</keyword>
<reference evidence="4" key="1">
    <citation type="journal article" date="2019" name="Int. J. Syst. Evol. Microbiol.">
        <title>The Global Catalogue of Microorganisms (GCM) 10K type strain sequencing project: providing services to taxonomists for standard genome sequencing and annotation.</title>
        <authorList>
            <consortium name="The Broad Institute Genomics Platform"/>
            <consortium name="The Broad Institute Genome Sequencing Center for Infectious Disease"/>
            <person name="Wu L."/>
            <person name="Ma J."/>
        </authorList>
    </citation>
    <scope>NUCLEOTIDE SEQUENCE [LARGE SCALE GENOMIC DNA]</scope>
    <source>
        <strain evidence="4">KCTC 42182</strain>
    </source>
</reference>
<gene>
    <name evidence="3" type="ORF">ACFOOQ_21920</name>
</gene>
<name>A0ABV7VNE7_9PROT</name>
<dbReference type="SUPFAM" id="SSF51735">
    <property type="entry name" value="NAD(P)-binding Rossmann-fold domains"/>
    <property type="match status" value="1"/>
</dbReference>
<dbReference type="SMART" id="SM00822">
    <property type="entry name" value="PKS_KR"/>
    <property type="match status" value="1"/>
</dbReference>
<evidence type="ECO:0000313" key="3">
    <source>
        <dbReference type="EMBL" id="MFC3678222.1"/>
    </source>
</evidence>
<comment type="caution">
    <text evidence="3">The sequence shown here is derived from an EMBL/GenBank/DDBJ whole genome shotgun (WGS) entry which is preliminary data.</text>
</comment>
<keyword evidence="3" id="KW-0560">Oxidoreductase</keyword>
<evidence type="ECO:0000313" key="4">
    <source>
        <dbReference type="Proteomes" id="UP001595711"/>
    </source>
</evidence>
<dbReference type="GO" id="GO:0016491">
    <property type="term" value="F:oxidoreductase activity"/>
    <property type="evidence" value="ECO:0007669"/>
    <property type="project" value="UniProtKB-KW"/>
</dbReference>
<dbReference type="Gene3D" id="3.40.50.720">
    <property type="entry name" value="NAD(P)-binding Rossmann-like Domain"/>
    <property type="match status" value="1"/>
</dbReference>
<organism evidence="3 4">
    <name type="scientific">Ferrovibrio xuzhouensis</name>
    <dbReference type="NCBI Taxonomy" id="1576914"/>
    <lineage>
        <taxon>Bacteria</taxon>
        <taxon>Pseudomonadati</taxon>
        <taxon>Pseudomonadota</taxon>
        <taxon>Alphaproteobacteria</taxon>
        <taxon>Rhodospirillales</taxon>
        <taxon>Rhodospirillaceae</taxon>
        <taxon>Ferrovibrio</taxon>
    </lineage>
</organism>
<dbReference type="EC" id="1.1.1.-" evidence="3"/>
<dbReference type="PRINTS" id="PR00081">
    <property type="entry name" value="GDHRDH"/>
</dbReference>
<dbReference type="InterPro" id="IPR057326">
    <property type="entry name" value="KR_dom"/>
</dbReference>
<evidence type="ECO:0000256" key="1">
    <source>
        <dbReference type="ARBA" id="ARBA00006484"/>
    </source>
</evidence>
<dbReference type="Proteomes" id="UP001595711">
    <property type="component" value="Unassembled WGS sequence"/>
</dbReference>
<dbReference type="InterPro" id="IPR002347">
    <property type="entry name" value="SDR_fam"/>
</dbReference>
<proteinExistence type="inferred from homology"/>
<dbReference type="InterPro" id="IPR020904">
    <property type="entry name" value="Sc_DH/Rdtase_CS"/>
</dbReference>
<dbReference type="Pfam" id="PF13561">
    <property type="entry name" value="adh_short_C2"/>
    <property type="match status" value="1"/>
</dbReference>
<accession>A0ABV7VNE7</accession>
<dbReference type="InterPro" id="IPR036291">
    <property type="entry name" value="NAD(P)-bd_dom_sf"/>
</dbReference>
<comment type="similarity">
    <text evidence="1">Belongs to the short-chain dehydrogenases/reductases (SDR) family.</text>
</comment>
<dbReference type="PRINTS" id="PR00080">
    <property type="entry name" value="SDRFAMILY"/>
</dbReference>
<dbReference type="PANTHER" id="PTHR42760">
    <property type="entry name" value="SHORT-CHAIN DEHYDROGENASES/REDUCTASES FAMILY MEMBER"/>
    <property type="match status" value="1"/>
</dbReference>
<evidence type="ECO:0000259" key="2">
    <source>
        <dbReference type="SMART" id="SM00822"/>
    </source>
</evidence>